<dbReference type="EMBL" id="BPLQ01007797">
    <property type="protein sequence ID" value="GIY32432.1"/>
    <property type="molecule type" value="Genomic_DNA"/>
</dbReference>
<evidence type="ECO:0000313" key="2">
    <source>
        <dbReference type="EMBL" id="GIY32432.1"/>
    </source>
</evidence>
<evidence type="ECO:0000256" key="1">
    <source>
        <dbReference type="SAM" id="MobiDB-lite"/>
    </source>
</evidence>
<name>A0AAV4SJM5_9ARAC</name>
<comment type="caution">
    <text evidence="2">The sequence shown here is derived from an EMBL/GenBank/DDBJ whole genome shotgun (WGS) entry which is preliminary data.</text>
</comment>
<keyword evidence="3" id="KW-1185">Reference proteome</keyword>
<feature type="compositionally biased region" description="Low complexity" evidence="1">
    <location>
        <begin position="29"/>
        <end position="38"/>
    </location>
</feature>
<proteinExistence type="predicted"/>
<reference evidence="2 3" key="1">
    <citation type="submission" date="2021-06" db="EMBL/GenBank/DDBJ databases">
        <title>Caerostris darwini draft genome.</title>
        <authorList>
            <person name="Kono N."/>
            <person name="Arakawa K."/>
        </authorList>
    </citation>
    <scope>NUCLEOTIDE SEQUENCE [LARGE SCALE GENOMIC DNA]</scope>
</reference>
<dbReference type="AlphaFoldDB" id="A0AAV4SJM5"/>
<evidence type="ECO:0000313" key="3">
    <source>
        <dbReference type="Proteomes" id="UP001054837"/>
    </source>
</evidence>
<feature type="region of interest" description="Disordered" evidence="1">
    <location>
        <begin position="29"/>
        <end position="60"/>
    </location>
</feature>
<feature type="compositionally biased region" description="Basic residues" evidence="1">
    <location>
        <begin position="43"/>
        <end position="55"/>
    </location>
</feature>
<protein>
    <submittedName>
        <fullName evidence="2">Uncharacterized protein</fullName>
    </submittedName>
</protein>
<accession>A0AAV4SJM5</accession>
<sequence length="75" mass="8937">MFEIKDRQSESKNKRFRSVPNVDLQIYVSSSPCKSGSSPFDGRKKKKQPNKRRDRVHKETAASFCPEKRWQYRFV</sequence>
<organism evidence="2 3">
    <name type="scientific">Caerostris darwini</name>
    <dbReference type="NCBI Taxonomy" id="1538125"/>
    <lineage>
        <taxon>Eukaryota</taxon>
        <taxon>Metazoa</taxon>
        <taxon>Ecdysozoa</taxon>
        <taxon>Arthropoda</taxon>
        <taxon>Chelicerata</taxon>
        <taxon>Arachnida</taxon>
        <taxon>Araneae</taxon>
        <taxon>Araneomorphae</taxon>
        <taxon>Entelegynae</taxon>
        <taxon>Araneoidea</taxon>
        <taxon>Araneidae</taxon>
        <taxon>Caerostris</taxon>
    </lineage>
</organism>
<dbReference type="Proteomes" id="UP001054837">
    <property type="component" value="Unassembled WGS sequence"/>
</dbReference>
<gene>
    <name evidence="2" type="ORF">CDAR_413151</name>
</gene>